<feature type="site" description="Important for catalytic activity" evidence="11">
    <location>
        <position position="999"/>
    </location>
</feature>
<evidence type="ECO:0000256" key="2">
    <source>
        <dbReference type="ARBA" id="ARBA00022448"/>
    </source>
</evidence>
<keyword evidence="4 12" id="KW-0479">Metal-binding</keyword>
<feature type="site" description="Important for catalytic activity" evidence="11">
    <location>
        <position position="64"/>
    </location>
</feature>
<proteinExistence type="inferred from homology"/>
<dbReference type="EC" id="1.2.7.1" evidence="9"/>
<feature type="binding site" evidence="12">
    <location>
        <position position="749"/>
    </location>
    <ligand>
        <name>[4Fe-4S] cluster</name>
        <dbReference type="ChEBI" id="CHEBI:49883"/>
        <label>2</label>
    </ligand>
</feature>
<evidence type="ECO:0000256" key="9">
    <source>
        <dbReference type="PIRNR" id="PIRNR000159"/>
    </source>
</evidence>
<dbReference type="SUPFAM" id="SSF53323">
    <property type="entry name" value="Pyruvate-ferredoxin oxidoreductase, PFOR, domain III"/>
    <property type="match status" value="1"/>
</dbReference>
<dbReference type="InterPro" id="IPR002869">
    <property type="entry name" value="Pyrv_flavodox_OxRed_cen"/>
</dbReference>
<feature type="binding site" evidence="12">
    <location>
        <position position="700"/>
    </location>
    <ligand>
        <name>[4Fe-4S] cluster</name>
        <dbReference type="ChEBI" id="CHEBI:49883"/>
        <label>1</label>
    </ligand>
</feature>
<evidence type="ECO:0000256" key="1">
    <source>
        <dbReference type="ARBA" id="ARBA00009032"/>
    </source>
</evidence>
<feature type="binding site" evidence="10">
    <location>
        <position position="823"/>
    </location>
    <ligand>
        <name>thiamine diphosphate</name>
        <dbReference type="ChEBI" id="CHEBI:58937"/>
    </ligand>
</feature>
<feature type="binding site" evidence="10">
    <location>
        <begin position="965"/>
        <end position="968"/>
    </location>
    <ligand>
        <name>thiamine diphosphate</name>
        <dbReference type="ChEBI" id="CHEBI:58937"/>
    </ligand>
</feature>
<dbReference type="PROSITE" id="PS00198">
    <property type="entry name" value="4FE4S_FER_1"/>
    <property type="match status" value="1"/>
</dbReference>
<dbReference type="FunFam" id="3.40.50.970:FF:000041">
    <property type="entry name" value="Pyruvate:ferredoxin (Flavodoxin) oxidoreductase"/>
    <property type="match status" value="1"/>
</dbReference>
<dbReference type="CDD" id="cd07034">
    <property type="entry name" value="TPP_PYR_PFOR_IOR-alpha_like"/>
    <property type="match status" value="1"/>
</dbReference>
<dbReference type="Pfam" id="PF12838">
    <property type="entry name" value="Fer4_7"/>
    <property type="match status" value="1"/>
</dbReference>
<dbReference type="FunFam" id="3.40.50.970:FF:000012">
    <property type="entry name" value="Pyruvate:ferredoxin (Flavodoxin) oxidoreductase"/>
    <property type="match status" value="1"/>
</dbReference>
<feature type="binding site" evidence="12">
    <location>
        <position position="755"/>
    </location>
    <ligand>
        <name>[4Fe-4S] cluster</name>
        <dbReference type="ChEBI" id="CHEBI:49883"/>
        <label>2</label>
    </ligand>
</feature>
<dbReference type="InterPro" id="IPR037112">
    <property type="entry name" value="Pyrv-flavodox_OxR_EKR_sf"/>
</dbReference>
<dbReference type="SMART" id="SM00890">
    <property type="entry name" value="EKR"/>
    <property type="match status" value="1"/>
</dbReference>
<evidence type="ECO:0000313" key="14">
    <source>
        <dbReference type="EMBL" id="RGD75102.1"/>
    </source>
</evidence>
<dbReference type="PROSITE" id="PS51379">
    <property type="entry name" value="4FE4S_FER_2"/>
    <property type="match status" value="2"/>
</dbReference>
<dbReference type="InterPro" id="IPR009014">
    <property type="entry name" value="Transketo_C/PFOR_II"/>
</dbReference>
<feature type="binding site" evidence="10">
    <location>
        <begin position="994"/>
        <end position="999"/>
    </location>
    <ligand>
        <name>thiamine diphosphate</name>
        <dbReference type="ChEBI" id="CHEBI:58937"/>
    </ligand>
</feature>
<dbReference type="Gene3D" id="3.40.50.970">
    <property type="match status" value="2"/>
</dbReference>
<dbReference type="AlphaFoldDB" id="A0A3E3E0M8"/>
<name>A0A3E3E0M8_9FIRM</name>
<dbReference type="RefSeq" id="WP_117531230.1">
    <property type="nucleotide sequence ID" value="NZ_QUSM01000002.1"/>
</dbReference>
<organism evidence="14 15">
    <name type="scientific">Anaerofustis stercorihominis</name>
    <dbReference type="NCBI Taxonomy" id="214853"/>
    <lineage>
        <taxon>Bacteria</taxon>
        <taxon>Bacillati</taxon>
        <taxon>Bacillota</taxon>
        <taxon>Clostridia</taxon>
        <taxon>Eubacteriales</taxon>
        <taxon>Eubacteriaceae</taxon>
        <taxon>Anaerofustis</taxon>
    </lineage>
</organism>
<dbReference type="InterPro" id="IPR033412">
    <property type="entry name" value="PFOR_II"/>
</dbReference>
<dbReference type="GO" id="GO:0022900">
    <property type="term" value="P:electron transport chain"/>
    <property type="evidence" value="ECO:0007669"/>
    <property type="project" value="InterPro"/>
</dbReference>
<evidence type="ECO:0000313" key="15">
    <source>
        <dbReference type="Proteomes" id="UP000261212"/>
    </source>
</evidence>
<feature type="binding site" evidence="12">
    <location>
        <position position="821"/>
    </location>
    <ligand>
        <name>[4Fe-4S] cluster</name>
        <dbReference type="ChEBI" id="CHEBI:49883"/>
        <label>3</label>
    </ligand>
</feature>
<keyword evidence="5 9" id="KW-0249">Electron transport</keyword>
<dbReference type="PANTHER" id="PTHR32154:SF0">
    <property type="entry name" value="PYRUVATE-FLAVODOXIN OXIDOREDUCTASE-RELATED"/>
    <property type="match status" value="1"/>
</dbReference>
<protein>
    <recommendedName>
        <fullName evidence="9">Pyruvate:ferredoxin oxidoreductase</fullName>
        <ecNumber evidence="9">1.2.7.1</ecNumber>
    </recommendedName>
    <alternativeName>
        <fullName evidence="9">Pyruvate synthase</fullName>
    </alternativeName>
</protein>
<evidence type="ECO:0000256" key="6">
    <source>
        <dbReference type="ARBA" id="ARBA00023002"/>
    </source>
</evidence>
<dbReference type="GO" id="GO:0006979">
    <property type="term" value="P:response to oxidative stress"/>
    <property type="evidence" value="ECO:0007669"/>
    <property type="project" value="TreeGrafter"/>
</dbReference>
<dbReference type="NCBIfam" id="TIGR02176">
    <property type="entry name" value="pyruv_ox_red"/>
    <property type="match status" value="1"/>
</dbReference>
<feature type="binding site" evidence="12">
    <location>
        <position position="707"/>
    </location>
    <ligand>
        <name>[4Fe-4S] cluster</name>
        <dbReference type="ChEBI" id="CHEBI:49883"/>
        <label>2</label>
    </ligand>
</feature>
<dbReference type="InterPro" id="IPR011766">
    <property type="entry name" value="TPP_enzyme_TPP-bd"/>
</dbReference>
<evidence type="ECO:0000256" key="8">
    <source>
        <dbReference type="ARBA" id="ARBA00023014"/>
    </source>
</evidence>
<reference evidence="14 15" key="1">
    <citation type="submission" date="2018-08" db="EMBL/GenBank/DDBJ databases">
        <title>A genome reference for cultivated species of the human gut microbiota.</title>
        <authorList>
            <person name="Zou Y."/>
            <person name="Xue W."/>
            <person name="Luo G."/>
        </authorList>
    </citation>
    <scope>NUCLEOTIDE SEQUENCE [LARGE SCALE GENOMIC DNA]</scope>
    <source>
        <strain evidence="14 15">AM25-6</strain>
    </source>
</reference>
<feature type="binding site" evidence="12">
    <location>
        <position position="1074"/>
    </location>
    <ligand>
        <name>[4Fe-4S] cluster</name>
        <dbReference type="ChEBI" id="CHEBI:49883"/>
        <label>3</label>
    </ligand>
</feature>
<dbReference type="PANTHER" id="PTHR32154">
    <property type="entry name" value="PYRUVATE-FLAVODOXIN OXIDOREDUCTASE-RELATED"/>
    <property type="match status" value="1"/>
</dbReference>
<dbReference type="Gene3D" id="3.40.920.10">
    <property type="entry name" value="Pyruvate-ferredoxin oxidoreductase, PFOR, domain III"/>
    <property type="match status" value="1"/>
</dbReference>
<dbReference type="Pfam" id="PF10371">
    <property type="entry name" value="EKR"/>
    <property type="match status" value="1"/>
</dbReference>
<gene>
    <name evidence="14" type="primary">nifJ</name>
    <name evidence="14" type="ORF">DW687_01915</name>
</gene>
<feature type="binding site" evidence="10">
    <location>
        <position position="114"/>
    </location>
    <ligand>
        <name>pyruvate</name>
        <dbReference type="ChEBI" id="CHEBI:15361"/>
    </ligand>
</feature>
<dbReference type="InterPro" id="IPR017900">
    <property type="entry name" value="4Fe4S_Fe_S_CS"/>
</dbReference>
<keyword evidence="3 12" id="KW-0004">4Fe-4S</keyword>
<feature type="binding site" evidence="12">
    <location>
        <position position="818"/>
    </location>
    <ligand>
        <name>[4Fe-4S] cluster</name>
        <dbReference type="ChEBI" id="CHEBI:49883"/>
        <label>3</label>
    </ligand>
</feature>
<feature type="binding site" evidence="12">
    <location>
        <position position="752"/>
    </location>
    <ligand>
        <name>[4Fe-4S] cluster</name>
        <dbReference type="ChEBI" id="CHEBI:49883"/>
        <label>2</label>
    </ligand>
</feature>
<comment type="cofactor">
    <cofactor evidence="12">
        <name>[4Fe-4S] cluster</name>
        <dbReference type="ChEBI" id="CHEBI:49883"/>
    </cofactor>
    <text evidence="12">Binds 3 [4Fe-4S] clusters per subunit.</text>
</comment>
<dbReference type="PIRSF" id="PIRSF000159">
    <property type="entry name" value="NifJ"/>
    <property type="match status" value="1"/>
</dbReference>
<dbReference type="GO" id="GO:0019164">
    <property type="term" value="F:pyruvate synthase activity"/>
    <property type="evidence" value="ECO:0007669"/>
    <property type="project" value="UniProtKB-EC"/>
</dbReference>
<dbReference type="Gene3D" id="3.40.50.920">
    <property type="match status" value="1"/>
</dbReference>
<keyword evidence="8 12" id="KW-0411">Iron-sulfur</keyword>
<dbReference type="InterPro" id="IPR017896">
    <property type="entry name" value="4Fe4S_Fe-S-bd"/>
</dbReference>
<dbReference type="SUPFAM" id="SSF52518">
    <property type="entry name" value="Thiamin diphosphate-binding fold (THDP-binding)"/>
    <property type="match status" value="2"/>
</dbReference>
<dbReference type="Gene3D" id="3.30.70.20">
    <property type="match status" value="1"/>
</dbReference>
<evidence type="ECO:0000256" key="5">
    <source>
        <dbReference type="ARBA" id="ARBA00022982"/>
    </source>
</evidence>
<dbReference type="FunFam" id="3.40.920.10:FF:000001">
    <property type="entry name" value="Pyruvate:ferredoxin (Flavodoxin) oxidoreductase"/>
    <property type="match status" value="1"/>
</dbReference>
<dbReference type="InterPro" id="IPR029061">
    <property type="entry name" value="THDP-binding"/>
</dbReference>
<evidence type="ECO:0000256" key="10">
    <source>
        <dbReference type="PIRSR" id="PIRSR000159-1"/>
    </source>
</evidence>
<dbReference type="CDD" id="cd03377">
    <property type="entry name" value="TPP_PFOR_PNO"/>
    <property type="match status" value="1"/>
</dbReference>
<dbReference type="InterPro" id="IPR002880">
    <property type="entry name" value="Pyrv_Fd/Flavodoxin_OxRdtase_N"/>
</dbReference>
<dbReference type="InterPro" id="IPR019456">
    <property type="entry name" value="Pyrv-flavodox_OxRtase_EKR"/>
</dbReference>
<comment type="caution">
    <text evidence="14">The sequence shown here is derived from an EMBL/GenBank/DDBJ whole genome shotgun (WGS) entry which is preliminary data.</text>
</comment>
<comment type="catalytic activity">
    <reaction evidence="9">
        <text>2 oxidized [2Fe-2S]-[ferredoxin] + pyruvate + CoA = 2 reduced [2Fe-2S]-[ferredoxin] + acetyl-CoA + CO2 + H(+)</text>
        <dbReference type="Rhea" id="RHEA:12765"/>
        <dbReference type="Rhea" id="RHEA-COMP:10000"/>
        <dbReference type="Rhea" id="RHEA-COMP:10001"/>
        <dbReference type="ChEBI" id="CHEBI:15361"/>
        <dbReference type="ChEBI" id="CHEBI:15378"/>
        <dbReference type="ChEBI" id="CHEBI:16526"/>
        <dbReference type="ChEBI" id="CHEBI:33737"/>
        <dbReference type="ChEBI" id="CHEBI:33738"/>
        <dbReference type="ChEBI" id="CHEBI:57287"/>
        <dbReference type="ChEBI" id="CHEBI:57288"/>
        <dbReference type="EC" id="1.2.7.1"/>
    </reaction>
</comment>
<feature type="binding site" evidence="10">
    <location>
        <position position="64"/>
    </location>
    <ligand>
        <name>thiamine diphosphate</name>
        <dbReference type="ChEBI" id="CHEBI:58937"/>
    </ligand>
</feature>
<dbReference type="FunFam" id="3.40.50.920:FF:000007">
    <property type="entry name" value="Pyruvate:ferredoxin (Flavodoxin) oxidoreductase"/>
    <property type="match status" value="1"/>
</dbReference>
<dbReference type="Proteomes" id="UP000261212">
    <property type="component" value="Unassembled WGS sequence"/>
</dbReference>
<dbReference type="Pfam" id="PF17147">
    <property type="entry name" value="PFOR_II"/>
    <property type="match status" value="1"/>
</dbReference>
<dbReference type="InterPro" id="IPR011895">
    <property type="entry name" value="Pyrv_flavodox_OxRed"/>
</dbReference>
<feature type="domain" description="4Fe-4S ferredoxin-type" evidence="13">
    <location>
        <begin position="688"/>
        <end position="718"/>
    </location>
</feature>
<dbReference type="Pfam" id="PF02775">
    <property type="entry name" value="TPP_enzyme_C"/>
    <property type="match status" value="1"/>
</dbReference>
<evidence type="ECO:0000256" key="12">
    <source>
        <dbReference type="PIRSR" id="PIRSR000159-50"/>
    </source>
</evidence>
<accession>A0A3E3E0M8</accession>
<dbReference type="InterPro" id="IPR019752">
    <property type="entry name" value="Pyrv/ketoisovalerate_OxRed_cat"/>
</dbReference>
<dbReference type="SUPFAM" id="SSF54862">
    <property type="entry name" value="4Fe-4S ferredoxins"/>
    <property type="match status" value="1"/>
</dbReference>
<dbReference type="GO" id="GO:0051539">
    <property type="term" value="F:4 iron, 4 sulfur cluster binding"/>
    <property type="evidence" value="ECO:0007669"/>
    <property type="project" value="UniProtKB-KW"/>
</dbReference>
<feature type="domain" description="4Fe-4S ferredoxin-type" evidence="13">
    <location>
        <begin position="740"/>
        <end position="771"/>
    </location>
</feature>
<dbReference type="GO" id="GO:0005506">
    <property type="term" value="F:iron ion binding"/>
    <property type="evidence" value="ECO:0007669"/>
    <property type="project" value="InterPro"/>
</dbReference>
<comment type="similarity">
    <text evidence="1 9">Belongs to the pyruvate:ferredoxin/flavodoxin oxidoreductase family.</text>
</comment>
<evidence type="ECO:0000256" key="4">
    <source>
        <dbReference type="ARBA" id="ARBA00022723"/>
    </source>
</evidence>
<evidence type="ECO:0000256" key="7">
    <source>
        <dbReference type="ARBA" id="ARBA00023004"/>
    </source>
</evidence>
<feature type="site" description="Important for catalytic activity" evidence="11">
    <location>
        <position position="114"/>
    </location>
</feature>
<sequence>MVRKLKTMDGNTAAAHVAYAFSEVAAIYPITPSSPMAESMDEWVADGRKNIFDEKVKIVEMQSEGGAAGAVHGAIAAGAYTSTFTASQGLLLMIPNMYKLAGEQAPTVFHVAARALASHALSIFGDHSDVMSCRQTGFAMLASNSVQQSMDLAAVAHLATIAGKLPMVHFFDGFRTSHENQKIEVWDYEDLKDLVDWNAVKAYREKSLHPAHPHAMGSAEQPETFFQHREACNTAYDITADIVAEYMDKVNEKIGTDYKPFNYYGAEDATEIIVAMGSVCEAAEEIVDYLNAKGKKVGIIEVHLYRPFSAKYLLNVIPKTVKKIAVLDRTKEPGGVGEPLYLDVISALRGTNFENAKIVGGRYGLGSKDTQPGDILAVYQNLWIENPKNNFTISITDDVTELSLPTKEYPNVAPKGTVACKFWGLGADGTVGANKNSVKIIGDYTDKKVQAYFQYDSKKSGGVTISHLRFGDKPIKSTYYVKQADFVACHNSAYLNQYDMVEDVKPGGYFLLNCVWSDEELETFLPAKVKRYIAENDIQFYTCDAVSIAKKIGLGARRTNSVLQAAFFKLANIIPIEDAAKYMKDAINKTYGKKGQKIVDMNVAAVDEGIKNVHKVEVPASWKDVPDDEPQAKMVGRDKVHTDYLNNILRPTNTLNGDKEPVSTFLSTADGMIPAGTAAYEKRGIATDVPVWLHENCMQCNWCSYVCPHGVIRPFVLDSEEAEGFEGTTVKMKGVKNNLFTMGISALDCSGCGLCVEVCPARNKALQMVPADADVVEEEQKDYNYLFNNIDEKELPFKEDTVKGSQFKQPLLEFSGACPGCGESPYAKLITQLFGDRMFIANATGCSSIWGCSAPSTPYTVNKEGRGPAWANSLFEDNAEFGFGMAMSMQARRNEMKSAVEKLTDTIGVPAKAWIASMNDAKAAETTGKILLEECEKIADSNEYAKYVIDNKDMLIKPSVWIFGGDGWAYDIGYGGLDHVLASGENINVMVFDTEVYSNTGGQSSKSTPIGAVAKFAASGKAVKKKDLAQIAMAYGYVYVAQIAMGANPEQTLKALREAENYDGPSLIIAYAPCINHGVKAGMNRSMLEMKNAVRSGYWNLIRYNPDLEAEGKNPLSIDSQAPTQSYRDFIMGEVRYNSLKLKFPDRAEELFTKAEEAAMDRYDNLVMQKKSMDKKAGGC</sequence>
<feature type="binding site" evidence="10">
    <location>
        <position position="31"/>
    </location>
    <ligand>
        <name>pyruvate</name>
        <dbReference type="ChEBI" id="CHEBI:15361"/>
    </ligand>
</feature>
<keyword evidence="7 12" id="KW-0408">Iron</keyword>
<dbReference type="SUPFAM" id="SSF52922">
    <property type="entry name" value="TK C-terminal domain-like"/>
    <property type="match status" value="1"/>
</dbReference>
<dbReference type="Pfam" id="PF01855">
    <property type="entry name" value="POR_N"/>
    <property type="match status" value="1"/>
</dbReference>
<dbReference type="EMBL" id="QUSM01000002">
    <property type="protein sequence ID" value="RGD75102.1"/>
    <property type="molecule type" value="Genomic_DNA"/>
</dbReference>
<evidence type="ECO:0000259" key="13">
    <source>
        <dbReference type="PROSITE" id="PS51379"/>
    </source>
</evidence>
<feature type="binding site" evidence="10">
    <location>
        <position position="846"/>
    </location>
    <ligand>
        <name>thiamine diphosphate</name>
        <dbReference type="ChEBI" id="CHEBI:58937"/>
    </ligand>
</feature>
<dbReference type="InterPro" id="IPR050722">
    <property type="entry name" value="Pyruvate:ferred/Flavod_OxRd"/>
</dbReference>
<dbReference type="Pfam" id="PF01558">
    <property type="entry name" value="POR"/>
    <property type="match status" value="1"/>
</dbReference>
<feature type="binding site" evidence="12">
    <location>
        <position position="759"/>
    </location>
    <ligand>
        <name>[4Fe-4S] cluster</name>
        <dbReference type="ChEBI" id="CHEBI:49883"/>
        <label>1</label>
    </ligand>
</feature>
<keyword evidence="14" id="KW-0670">Pyruvate</keyword>
<dbReference type="GO" id="GO:0030976">
    <property type="term" value="F:thiamine pyrophosphate binding"/>
    <property type="evidence" value="ECO:0007669"/>
    <property type="project" value="InterPro"/>
</dbReference>
<keyword evidence="2 9" id="KW-0813">Transport</keyword>
<feature type="binding site" evidence="12">
    <location>
        <position position="846"/>
    </location>
    <ligand>
        <name>[4Fe-4S] cluster</name>
        <dbReference type="ChEBI" id="CHEBI:49883"/>
        <label>3</label>
    </ligand>
</feature>
<keyword evidence="6 9" id="KW-0560">Oxidoreductase</keyword>
<feature type="binding site" evidence="12">
    <location>
        <position position="697"/>
    </location>
    <ligand>
        <name>[4Fe-4S] cluster</name>
        <dbReference type="ChEBI" id="CHEBI:49883"/>
        <label>1</label>
    </ligand>
</feature>
<evidence type="ECO:0000256" key="11">
    <source>
        <dbReference type="PIRSR" id="PIRSR000159-2"/>
    </source>
</evidence>
<evidence type="ECO:0000256" key="3">
    <source>
        <dbReference type="ARBA" id="ARBA00022485"/>
    </source>
</evidence>
<dbReference type="Gene3D" id="4.10.780.10">
    <property type="entry name" value="Pyruvate-flavodoxin oxidoreductase, EKR domain"/>
    <property type="match status" value="1"/>
</dbReference>
<feature type="binding site" evidence="12">
    <location>
        <position position="703"/>
    </location>
    <ligand>
        <name>[4Fe-4S] cluster</name>
        <dbReference type="ChEBI" id="CHEBI:49883"/>
        <label>1</label>
    </ligand>
</feature>
<feature type="site" description="Important for catalytic activity" evidence="11">
    <location>
        <position position="31"/>
    </location>
</feature>